<organism evidence="2 3">
    <name type="scientific">Roseibium suaedae</name>
    <dbReference type="NCBI Taxonomy" id="735517"/>
    <lineage>
        <taxon>Bacteria</taxon>
        <taxon>Pseudomonadati</taxon>
        <taxon>Pseudomonadota</taxon>
        <taxon>Alphaproteobacteria</taxon>
        <taxon>Hyphomicrobiales</taxon>
        <taxon>Stappiaceae</taxon>
        <taxon>Roseibium</taxon>
    </lineage>
</organism>
<protein>
    <submittedName>
        <fullName evidence="2">Unsaturated rhamnogalacturonyl hydrolase</fullName>
    </submittedName>
</protein>
<dbReference type="InterPro" id="IPR008928">
    <property type="entry name" value="6-hairpin_glycosidase_sf"/>
</dbReference>
<dbReference type="RefSeq" id="WP_073009415.1">
    <property type="nucleotide sequence ID" value="NZ_FRBW01000001.1"/>
</dbReference>
<accession>A0A1M7BR73</accession>
<reference evidence="2 3" key="1">
    <citation type="submission" date="2016-11" db="EMBL/GenBank/DDBJ databases">
        <authorList>
            <person name="Jaros S."/>
            <person name="Januszkiewicz K."/>
            <person name="Wedrychowicz H."/>
        </authorList>
    </citation>
    <scope>NUCLEOTIDE SEQUENCE [LARGE SCALE GENOMIC DNA]</scope>
    <source>
        <strain evidence="2 3">DSM 22153</strain>
    </source>
</reference>
<dbReference type="PANTHER" id="PTHR33886:SF8">
    <property type="entry name" value="UNSATURATED RHAMNOGALACTURONAN HYDROLASE (EUROFUNG)"/>
    <property type="match status" value="1"/>
</dbReference>
<dbReference type="OrthoDB" id="9812931at2"/>
<dbReference type="Proteomes" id="UP000186002">
    <property type="component" value="Unassembled WGS sequence"/>
</dbReference>
<dbReference type="STRING" id="735517.SAMN05444272_0938"/>
<dbReference type="InterPro" id="IPR010905">
    <property type="entry name" value="Glyco_hydro_88"/>
</dbReference>
<dbReference type="InterPro" id="IPR052043">
    <property type="entry name" value="PolySaccharide_Degr_Enz"/>
</dbReference>
<evidence type="ECO:0000256" key="1">
    <source>
        <dbReference type="ARBA" id="ARBA00022801"/>
    </source>
</evidence>
<evidence type="ECO:0000313" key="3">
    <source>
        <dbReference type="Proteomes" id="UP000186002"/>
    </source>
</evidence>
<dbReference type="EMBL" id="FRBW01000001">
    <property type="protein sequence ID" value="SHL57512.1"/>
    <property type="molecule type" value="Genomic_DNA"/>
</dbReference>
<dbReference type="GO" id="GO:0005975">
    <property type="term" value="P:carbohydrate metabolic process"/>
    <property type="evidence" value="ECO:0007669"/>
    <property type="project" value="InterPro"/>
</dbReference>
<keyword evidence="3" id="KW-1185">Reference proteome</keyword>
<dbReference type="SUPFAM" id="SSF48208">
    <property type="entry name" value="Six-hairpin glycosidases"/>
    <property type="match status" value="1"/>
</dbReference>
<dbReference type="PANTHER" id="PTHR33886">
    <property type="entry name" value="UNSATURATED RHAMNOGALACTURONAN HYDROLASE (EUROFUNG)"/>
    <property type="match status" value="1"/>
</dbReference>
<dbReference type="Gene3D" id="1.50.10.10">
    <property type="match status" value="1"/>
</dbReference>
<dbReference type="GO" id="GO:0016787">
    <property type="term" value="F:hydrolase activity"/>
    <property type="evidence" value="ECO:0007669"/>
    <property type="project" value="UniProtKB-KW"/>
</dbReference>
<dbReference type="AlphaFoldDB" id="A0A1M7BR73"/>
<dbReference type="Pfam" id="PF07470">
    <property type="entry name" value="Glyco_hydro_88"/>
    <property type="match status" value="1"/>
</dbReference>
<sequence>MHPLLRQKDHFISRSGVCELIDRLTDNLINIEDKTGEFLLRLEDGRVIDTKGWAGWEWTHGIGLYGLFKYWQQTGNQKAMSIITDWFEARLAEGTPTKNINTVAPFLTLAHLHELSPDPRFVPYLETWAEWVMHEMPRTREGGLQHIVYNSVNDQQMWDDTLMMSVLPLAKIGLVLNRPEYVEEAKYQFLVHAQYLCDTHTGLWFHGWTFDGNHNFAKALWARGNSWITIAIPEFIELLDLKEGDALRRHLVSLLTRQAATLKEHQDQKTGLWHTLIDDPDSYVEASATAGFAYGLMKGVRKRYLGREYLETAERAMKGVVDHISADGELQQVSFGTAMGSDLDFYREIKLTSMPYGQAMAMLCLTELLRSHI</sequence>
<proteinExistence type="predicted"/>
<evidence type="ECO:0000313" key="2">
    <source>
        <dbReference type="EMBL" id="SHL57512.1"/>
    </source>
</evidence>
<gene>
    <name evidence="2" type="ORF">SAMN05444272_0938</name>
</gene>
<name>A0A1M7BR73_9HYPH</name>
<dbReference type="InterPro" id="IPR012341">
    <property type="entry name" value="6hp_glycosidase-like_sf"/>
</dbReference>
<keyword evidence="1 2" id="KW-0378">Hydrolase</keyword>